<gene>
    <name evidence="3" type="ORF">Ae201684_006551</name>
</gene>
<dbReference type="AlphaFoldDB" id="A0A6G0XB49"/>
<feature type="domain" description="PH" evidence="2">
    <location>
        <begin position="321"/>
        <end position="413"/>
    </location>
</feature>
<dbReference type="PROSITE" id="PS50003">
    <property type="entry name" value="PH_DOMAIN"/>
    <property type="match status" value="2"/>
</dbReference>
<dbReference type="InterPro" id="IPR011993">
    <property type="entry name" value="PH-like_dom_sf"/>
</dbReference>
<comment type="caution">
    <text evidence="3">The sequence shown here is derived from an EMBL/GenBank/DDBJ whole genome shotgun (WGS) entry which is preliminary data.</text>
</comment>
<dbReference type="SUPFAM" id="SSF50729">
    <property type="entry name" value="PH domain-like"/>
    <property type="match status" value="3"/>
</dbReference>
<reference evidence="3 4" key="1">
    <citation type="submission" date="2019-07" db="EMBL/GenBank/DDBJ databases">
        <title>Genomics analysis of Aphanomyces spp. identifies a new class of oomycete effector associated with host adaptation.</title>
        <authorList>
            <person name="Gaulin E."/>
        </authorList>
    </citation>
    <scope>NUCLEOTIDE SEQUENCE [LARGE SCALE GENOMIC DNA]</scope>
    <source>
        <strain evidence="3 4">ATCC 201684</strain>
    </source>
</reference>
<proteinExistence type="predicted"/>
<dbReference type="SMART" id="SM00233">
    <property type="entry name" value="PH"/>
    <property type="match status" value="4"/>
</dbReference>
<dbReference type="Gene3D" id="2.30.29.30">
    <property type="entry name" value="Pleckstrin-homology domain (PH domain)/Phosphotyrosine-binding domain (PTB)"/>
    <property type="match status" value="2"/>
</dbReference>
<organism evidence="3 4">
    <name type="scientific">Aphanomyces euteiches</name>
    <dbReference type="NCBI Taxonomy" id="100861"/>
    <lineage>
        <taxon>Eukaryota</taxon>
        <taxon>Sar</taxon>
        <taxon>Stramenopiles</taxon>
        <taxon>Oomycota</taxon>
        <taxon>Saprolegniomycetes</taxon>
        <taxon>Saprolegniales</taxon>
        <taxon>Verrucalvaceae</taxon>
        <taxon>Aphanomyces</taxon>
    </lineage>
</organism>
<feature type="compositionally biased region" description="Polar residues" evidence="1">
    <location>
        <begin position="100"/>
        <end position="110"/>
    </location>
</feature>
<sequence length="646" mass="72243">MRGVRRASEPLELVLEEENGDNGDSMHSSTVASSGYENSIPPIAPFPDAEAMTESSSEPDEYDHEDSDSQYMSLGQQFGARSKQRRQEQRMRELLEQQKAQMQALVQSHNGRGRAPSAGEPMRHTISHDPGMPGNLNAIMNSARPSLVMGSVLQSMPRLDIGGGVRRVTFEGWMLKKGQHVRNWKRRFFNLTGQELKYSESPGGKSKGFGLVLGVTRHLSLPRGLSISLAPNRTLEVQAESTDDQEAWLLHLNQACGKASMDATVTPIPLAPASSPHPSTVIDEVTPPQPVSGSGLQTRRHSSHSNQSSTNYDDSYVVDTQTVCEGWLYKQGQMVRTWKKRWFSLVNEVLSYREMQSSVQVKGYGRVMSVQRSMTTHAFGLVIELDNNRKLNVYAEDADTQKRWHRALAQVLQPKESSAPSLPTSAQTLFKQSKTHGSFIKNFSGWMNIPSGPLNMSWKRCFFTLHGVELAQSDDTPSPVTRVDTVAKVTPWSGKSGGLEFAMTSGRVWKVMCPSIRAANAWIAAVEDCQGRTRYTVDRFLKSCDTKQMQTIVCGWLTRTISKKSVMRQYFVLRHLTLSIASDVDETPEEYDVITGMTPAEKDCALEFQFVSSPKMVVECDTVDALRHWHRIVRTCLNETQRGTYK</sequence>
<feature type="compositionally biased region" description="Acidic residues" evidence="1">
    <location>
        <begin position="57"/>
        <end position="68"/>
    </location>
</feature>
<feature type="domain" description="PH" evidence="2">
    <location>
        <begin position="167"/>
        <end position="257"/>
    </location>
</feature>
<evidence type="ECO:0000313" key="4">
    <source>
        <dbReference type="Proteomes" id="UP000481153"/>
    </source>
</evidence>
<evidence type="ECO:0000313" key="3">
    <source>
        <dbReference type="EMBL" id="KAF0737386.1"/>
    </source>
</evidence>
<feature type="compositionally biased region" description="Polar residues" evidence="1">
    <location>
        <begin position="25"/>
        <end position="37"/>
    </location>
</feature>
<protein>
    <recommendedName>
        <fullName evidence="2">PH domain-containing protein</fullName>
    </recommendedName>
</protein>
<dbReference type="CDD" id="cd00821">
    <property type="entry name" value="PH"/>
    <property type="match status" value="1"/>
</dbReference>
<evidence type="ECO:0000256" key="1">
    <source>
        <dbReference type="SAM" id="MobiDB-lite"/>
    </source>
</evidence>
<dbReference type="InterPro" id="IPR001849">
    <property type="entry name" value="PH_domain"/>
</dbReference>
<dbReference type="PANTHER" id="PTHR14336:SF8">
    <property type="entry name" value="PROTEIN OPY1"/>
    <property type="match status" value="1"/>
</dbReference>
<dbReference type="VEuPathDB" id="FungiDB:AeMF1_021752"/>
<evidence type="ECO:0000259" key="2">
    <source>
        <dbReference type="PROSITE" id="PS50003"/>
    </source>
</evidence>
<dbReference type="Pfam" id="PF00169">
    <property type="entry name" value="PH"/>
    <property type="match status" value="2"/>
</dbReference>
<dbReference type="EMBL" id="VJMJ01000084">
    <property type="protein sequence ID" value="KAF0737386.1"/>
    <property type="molecule type" value="Genomic_DNA"/>
</dbReference>
<dbReference type="InterPro" id="IPR051707">
    <property type="entry name" value="PI-Interact_SigTrans_Reg"/>
</dbReference>
<feature type="region of interest" description="Disordered" evidence="1">
    <location>
        <begin position="1"/>
        <end position="68"/>
    </location>
</feature>
<feature type="region of interest" description="Disordered" evidence="1">
    <location>
        <begin position="271"/>
        <end position="312"/>
    </location>
</feature>
<feature type="region of interest" description="Disordered" evidence="1">
    <location>
        <begin position="100"/>
        <end position="131"/>
    </location>
</feature>
<accession>A0A6G0XB49</accession>
<name>A0A6G0XB49_9STRA</name>
<dbReference type="PANTHER" id="PTHR14336">
    <property type="entry name" value="TANDEM PH DOMAIN CONTAINING PROTEIN"/>
    <property type="match status" value="1"/>
</dbReference>
<keyword evidence="4" id="KW-1185">Reference proteome</keyword>
<dbReference type="Proteomes" id="UP000481153">
    <property type="component" value="Unassembled WGS sequence"/>
</dbReference>